<protein>
    <submittedName>
        <fullName evidence="1">Uncharacterized protein</fullName>
    </submittedName>
</protein>
<dbReference type="EMBL" id="CP000441">
    <property type="protein sequence ID" value="ABI89338.1"/>
    <property type="molecule type" value="Genomic_DNA"/>
</dbReference>
<dbReference type="Proteomes" id="UP000000662">
    <property type="component" value="Chromosome 2"/>
</dbReference>
<keyword evidence="2" id="KW-1185">Reference proteome</keyword>
<reference evidence="1" key="1">
    <citation type="submission" date="2006-08" db="EMBL/GenBank/DDBJ databases">
        <title>Complete sequence of Chromosome 2 of Burkholderia cepacia AMMD.</title>
        <authorList>
            <consortium name="US DOE Joint Genome Institute"/>
            <person name="Copeland A."/>
            <person name="Lucas S."/>
            <person name="Lapidus A."/>
            <person name="Barry K."/>
            <person name="Detter J.C."/>
            <person name="Glavina del Rio T."/>
            <person name="Hammon N."/>
            <person name="Israni S."/>
            <person name="Pitluck S."/>
            <person name="Bruce D."/>
            <person name="Chain P."/>
            <person name="Malfatti S."/>
            <person name="Shin M."/>
            <person name="Vergez L."/>
            <person name="Schmutz J."/>
            <person name="Larimer F."/>
            <person name="Land M."/>
            <person name="Hauser L."/>
            <person name="Kyrpides N."/>
            <person name="Kim E."/>
            <person name="Parke J."/>
            <person name="Coenye T."/>
            <person name="Konstantinidis K."/>
            <person name="Ramette A."/>
            <person name="Tiedje J."/>
            <person name="Richardson P."/>
        </authorList>
    </citation>
    <scope>NUCLEOTIDE SEQUENCE</scope>
    <source>
        <strain evidence="1">AMMD</strain>
    </source>
</reference>
<name>Q0B935_BURCM</name>
<organism evidence="1 2">
    <name type="scientific">Burkholderia ambifaria (strain ATCC BAA-244 / DSM 16087 / CCUG 44356 / LMG 19182 / AMMD)</name>
    <name type="common">Burkholderia cepacia (strain AMMD)</name>
    <dbReference type="NCBI Taxonomy" id="339670"/>
    <lineage>
        <taxon>Bacteria</taxon>
        <taxon>Pseudomonadati</taxon>
        <taxon>Pseudomonadota</taxon>
        <taxon>Betaproteobacteria</taxon>
        <taxon>Burkholderiales</taxon>
        <taxon>Burkholderiaceae</taxon>
        <taxon>Burkholderia</taxon>
        <taxon>Burkholderia cepacia complex</taxon>
    </lineage>
</organism>
<dbReference type="Pfam" id="PF15593">
    <property type="entry name" value="Imm42"/>
    <property type="match status" value="1"/>
</dbReference>
<dbReference type="InterPro" id="IPR028958">
    <property type="entry name" value="Imm42"/>
</dbReference>
<evidence type="ECO:0000313" key="2">
    <source>
        <dbReference type="Proteomes" id="UP000000662"/>
    </source>
</evidence>
<evidence type="ECO:0000313" key="1">
    <source>
        <dbReference type="EMBL" id="ABI89338.1"/>
    </source>
</evidence>
<accession>Q0B935</accession>
<gene>
    <name evidence="1" type="ordered locus">Bamb_3784</name>
</gene>
<dbReference type="GeneID" id="93089523"/>
<proteinExistence type="predicted"/>
<dbReference type="AlphaFoldDB" id="Q0B935"/>
<dbReference type="RefSeq" id="WP_011658792.1">
    <property type="nucleotide sequence ID" value="NC_008391.1"/>
</dbReference>
<dbReference type="KEGG" id="bam:Bamb_3784"/>
<sequence>MLIGNPDVFAIWCDSVESWSTDCFKNGCFSYFIGGNLIWSLKSTLGADINLLSSVNCLSNDVEGKELFDLPASTSDAKLVEKAFPGMDSDAEFSDYTHLVSVGSLLDAGFQVFLVELGDRAKLIWGDEEDASVVHEFILTRGEFQRVVRDAICQFYG</sequence>